<name>A0A2I2AB83_9LACO</name>
<comment type="caution">
    <text evidence="1">The sequence shown here is derived from an EMBL/GenBank/DDBJ whole genome shotgun (WGS) entry which is preliminary data.</text>
</comment>
<dbReference type="EMBL" id="PKGI01000026">
    <property type="protein sequence ID" value="PLA76625.1"/>
    <property type="molecule type" value="Genomic_DNA"/>
</dbReference>
<evidence type="ECO:0000313" key="2">
    <source>
        <dbReference type="Proteomes" id="UP000234579"/>
    </source>
</evidence>
<dbReference type="AlphaFoldDB" id="A0A2I2AB83"/>
<gene>
    <name evidence="1" type="ORF">CYR79_05480</name>
</gene>
<proteinExistence type="predicted"/>
<accession>A0A2I2AB83</accession>
<dbReference type="Proteomes" id="UP000234579">
    <property type="component" value="Unassembled WGS sequence"/>
</dbReference>
<evidence type="ECO:0000313" key="1">
    <source>
        <dbReference type="EMBL" id="PLA76625.1"/>
    </source>
</evidence>
<organism evidence="1 2">
    <name type="scientific">Ligilactobacillus agilis</name>
    <dbReference type="NCBI Taxonomy" id="1601"/>
    <lineage>
        <taxon>Bacteria</taxon>
        <taxon>Bacillati</taxon>
        <taxon>Bacillota</taxon>
        <taxon>Bacilli</taxon>
        <taxon>Lactobacillales</taxon>
        <taxon>Lactobacillaceae</taxon>
        <taxon>Ligilactobacillus</taxon>
    </lineage>
</organism>
<sequence>MREYTEIQKQIVMLTSDILPLHLNGEEVKKLRRYTTPNGKLITPRGLQMLKIEPNLKKKLTDILGTKMQFGLKLVELGREGIEIIFNDEIEFNTELKKYCGDLPYIFTVGNPAIISNGKYCVDLNEAFDCENAILVAHRPFNQYLSQKQIAARVRAGKLIIVSKYYNIKVPVAKRKRVFISGSQSFSELSPAIVTSIQRIVKQGFMIVLGDADQGVDIMVANYLRKIHYPYVTIYTLASKPNFPVAENWVVKQVVEAGEYKAQEKHMQKDREMAQAANWGLAIFNAIDVNRYGNLQVSAGTLRNVIQLLLLKKPVKFFYTYGQELRVANLRKIAELEQVLMSFATENLSEAEEAMIYSARGVKKDQPACRAKYQRILKKYKELLKKEKMALAKDSQVAEEPGEFDLFANGF</sequence>
<reference evidence="2" key="1">
    <citation type="submission" date="2017-12" db="EMBL/GenBank/DDBJ databases">
        <authorList>
            <person name="Christensen H."/>
        </authorList>
    </citation>
    <scope>NUCLEOTIDE SEQUENCE [LARGE SCALE GENOMIC DNA]</scope>
    <source>
        <strain evidence="2">268A</strain>
    </source>
</reference>
<dbReference type="RefSeq" id="WP_101811766.1">
    <property type="nucleotide sequence ID" value="NZ_PKGI01000026.1"/>
</dbReference>
<protein>
    <submittedName>
        <fullName evidence="1">Uncharacterized protein</fullName>
    </submittedName>
</protein>